<sequence>EVFAEDIEFIRAMIHYEIDEALFSVEEARRNLFNADPQTQLAGTLFQEAELLLDGSKRQSVVASR</sequence>
<proteinExistence type="predicted"/>
<gene>
    <name evidence="1" type="ORF">METZ01_LOCUS380336</name>
</gene>
<feature type="non-terminal residue" evidence="1">
    <location>
        <position position="1"/>
    </location>
</feature>
<dbReference type="EMBL" id="UINC01140370">
    <property type="protein sequence ID" value="SVD27482.1"/>
    <property type="molecule type" value="Genomic_DNA"/>
</dbReference>
<evidence type="ECO:0000313" key="1">
    <source>
        <dbReference type="EMBL" id="SVD27482.1"/>
    </source>
</evidence>
<protein>
    <submittedName>
        <fullName evidence="1">Uncharacterized protein</fullName>
    </submittedName>
</protein>
<dbReference type="AlphaFoldDB" id="A0A382U0K4"/>
<reference evidence="1" key="1">
    <citation type="submission" date="2018-05" db="EMBL/GenBank/DDBJ databases">
        <authorList>
            <person name="Lanie J.A."/>
            <person name="Ng W.-L."/>
            <person name="Kazmierczak K.M."/>
            <person name="Andrzejewski T.M."/>
            <person name="Davidsen T.M."/>
            <person name="Wayne K.J."/>
            <person name="Tettelin H."/>
            <person name="Glass J.I."/>
            <person name="Rusch D."/>
            <person name="Podicherti R."/>
            <person name="Tsui H.-C.T."/>
            <person name="Winkler M.E."/>
        </authorList>
    </citation>
    <scope>NUCLEOTIDE SEQUENCE</scope>
</reference>
<accession>A0A382U0K4</accession>
<organism evidence="1">
    <name type="scientific">marine metagenome</name>
    <dbReference type="NCBI Taxonomy" id="408172"/>
    <lineage>
        <taxon>unclassified sequences</taxon>
        <taxon>metagenomes</taxon>
        <taxon>ecological metagenomes</taxon>
    </lineage>
</organism>
<name>A0A382U0K4_9ZZZZ</name>